<keyword evidence="2" id="KW-0812">Transmembrane</keyword>
<feature type="region of interest" description="Disordered" evidence="1">
    <location>
        <begin position="268"/>
        <end position="360"/>
    </location>
</feature>
<organism evidence="4 5">
    <name type="scientific">Eimeria brunetti</name>
    <dbReference type="NCBI Taxonomy" id="51314"/>
    <lineage>
        <taxon>Eukaryota</taxon>
        <taxon>Sar</taxon>
        <taxon>Alveolata</taxon>
        <taxon>Apicomplexa</taxon>
        <taxon>Conoidasida</taxon>
        <taxon>Coccidia</taxon>
        <taxon>Eucoccidiorida</taxon>
        <taxon>Eimeriorina</taxon>
        <taxon>Eimeriidae</taxon>
        <taxon>Eimeria</taxon>
    </lineage>
</organism>
<dbReference type="OrthoDB" id="346293at2759"/>
<proteinExistence type="predicted"/>
<feature type="compositionally biased region" description="Low complexity" evidence="1">
    <location>
        <begin position="278"/>
        <end position="290"/>
    </location>
</feature>
<name>U6LF64_9EIME</name>
<evidence type="ECO:0000256" key="2">
    <source>
        <dbReference type="SAM" id="Phobius"/>
    </source>
</evidence>
<accession>U6LF64</accession>
<dbReference type="VEuPathDB" id="ToxoDB:EBH_0022430"/>
<dbReference type="EMBL" id="HG711327">
    <property type="protein sequence ID" value="CDJ48826.1"/>
    <property type="molecule type" value="Genomic_DNA"/>
</dbReference>
<evidence type="ECO:0000313" key="5">
    <source>
        <dbReference type="Proteomes" id="UP000030750"/>
    </source>
</evidence>
<keyword evidence="2" id="KW-0472">Membrane</keyword>
<feature type="transmembrane region" description="Helical" evidence="2">
    <location>
        <begin position="550"/>
        <end position="575"/>
    </location>
</feature>
<evidence type="ECO:0000256" key="3">
    <source>
        <dbReference type="SAM" id="SignalP"/>
    </source>
</evidence>
<feature type="signal peptide" evidence="3">
    <location>
        <begin position="1"/>
        <end position="22"/>
    </location>
</feature>
<feature type="transmembrane region" description="Helical" evidence="2">
    <location>
        <begin position="520"/>
        <end position="544"/>
    </location>
</feature>
<feature type="compositionally biased region" description="Low complexity" evidence="1">
    <location>
        <begin position="310"/>
        <end position="333"/>
    </location>
</feature>
<reference evidence="4" key="2">
    <citation type="submission" date="2013-10" db="EMBL/GenBank/DDBJ databases">
        <authorList>
            <person name="Aslett M."/>
        </authorList>
    </citation>
    <scope>NUCLEOTIDE SEQUENCE [LARGE SCALE GENOMIC DNA]</scope>
    <source>
        <strain evidence="4">Houghton</strain>
    </source>
</reference>
<evidence type="ECO:0000313" key="4">
    <source>
        <dbReference type="EMBL" id="CDJ48826.1"/>
    </source>
</evidence>
<keyword evidence="5" id="KW-1185">Reference proteome</keyword>
<protein>
    <recommendedName>
        <fullName evidence="6">Transmembrane protein</fullName>
    </recommendedName>
</protein>
<keyword evidence="3" id="KW-0732">Signal</keyword>
<reference evidence="4" key="1">
    <citation type="submission" date="2013-10" db="EMBL/GenBank/DDBJ databases">
        <title>Genomic analysis of the causative agents of coccidiosis in chickens.</title>
        <authorList>
            <person name="Reid A.J."/>
            <person name="Blake D."/>
            <person name="Billington K."/>
            <person name="Browne H."/>
            <person name="Dunn M."/>
            <person name="Hung S."/>
            <person name="Kawahara F."/>
            <person name="Miranda-Saavedra D."/>
            <person name="Mourier T."/>
            <person name="Nagra H."/>
            <person name="Otto T.D."/>
            <person name="Rawlings N."/>
            <person name="Sanchez A."/>
            <person name="Sanders M."/>
            <person name="Subramaniam C."/>
            <person name="Tay Y."/>
            <person name="Dear P."/>
            <person name="Doerig C."/>
            <person name="Gruber A."/>
            <person name="Parkinson J."/>
            <person name="Shirley M."/>
            <person name="Wan K.L."/>
            <person name="Berriman M."/>
            <person name="Tomley F."/>
            <person name="Pain A."/>
        </authorList>
    </citation>
    <scope>NUCLEOTIDE SEQUENCE [LARGE SCALE GENOMIC DNA]</scope>
    <source>
        <strain evidence="4">Houghton</strain>
    </source>
</reference>
<feature type="chain" id="PRO_5004674428" description="Transmembrane protein" evidence="3">
    <location>
        <begin position="23"/>
        <end position="599"/>
    </location>
</feature>
<evidence type="ECO:0008006" key="6">
    <source>
        <dbReference type="Google" id="ProtNLM"/>
    </source>
</evidence>
<keyword evidence="2" id="KW-1133">Transmembrane helix</keyword>
<sequence length="599" mass="64680">MATEGMRRNCTLFAFFIAGTLGKIDDCIKQTDPANVTERKACLKKYSLFLVHPLVRESISAASPQDYNDAENWLSSLTFSSGPPEEFTFPGGTPLGQAFAKLNWSLIGTADNQHIAAVNYLKRSVRVQRGVGSRLKRAWRRIRGRSSPKTETMKPNAESMLTEGYQLFLSMPPHPDPVAIRLLTSMLVEGLSCPADGSFGKPEKVMVGGKVKTAKAAQLIEAVIYIFVRELFDASDCADPGNPDAQTRMTCRLLFAYDAYMQAGGPMQVERKTEESLLELSPESGESSPPDEQVPAAAEGEAELKDEGEQALGLEAGETTGIQPSAAPSNLSSEPEEENRLPESPGGTEEGPPEPSLELPAELNLEEESGRRERIRVYTQNATASAVAAARLSLKSGTTTLRIVRLCVRSSFFVRYASELLLFFLGKEIVSKHGLFLLLGRRREGKQLLGTYVRALVELSSGDASLGNLSAAAAGIAADEEKRLIAAEQQTAPSFLQGWLRPTAVERTLQVAGMPTSRQAAVVLALSVNVTADVLLAFLLVAISTAFPPAVFAVAVILAVLLIIRSAIISYTIAVPETLTEKVERKGKGLLEKVSNIVK</sequence>
<gene>
    <name evidence="4" type="ORF">EBH_0022430</name>
</gene>
<dbReference type="AlphaFoldDB" id="U6LF64"/>
<dbReference type="Proteomes" id="UP000030750">
    <property type="component" value="Unassembled WGS sequence"/>
</dbReference>
<evidence type="ECO:0000256" key="1">
    <source>
        <dbReference type="SAM" id="MobiDB-lite"/>
    </source>
</evidence>